<evidence type="ECO:0000256" key="2">
    <source>
        <dbReference type="SAM" id="Phobius"/>
    </source>
</evidence>
<reference evidence="3 4" key="1">
    <citation type="submission" date="2021-09" db="EMBL/GenBank/DDBJ databases">
        <title>Genomic insights and catalytic innovation underlie evolution of tropane alkaloids biosynthesis.</title>
        <authorList>
            <person name="Wang Y.-J."/>
            <person name="Tian T."/>
            <person name="Huang J.-P."/>
            <person name="Huang S.-X."/>
        </authorList>
    </citation>
    <scope>NUCLEOTIDE SEQUENCE [LARGE SCALE GENOMIC DNA]</scope>
    <source>
        <strain evidence="3">KIB-2018</strain>
        <tissue evidence="3">Leaf</tissue>
    </source>
</reference>
<feature type="transmembrane region" description="Helical" evidence="2">
    <location>
        <begin position="55"/>
        <end position="76"/>
    </location>
</feature>
<accession>A0AAV8SGH7</accession>
<dbReference type="AlphaFoldDB" id="A0AAV8SGH7"/>
<sequence length="83" mass="9010">MESAPIPEDTSASSQPLSHDDHSDALISTLKRKSQRGKVIFNFSVETFGMTSVSSVPLCLNLGLYVGTLTPFSLLLKLKVMLI</sequence>
<gene>
    <name evidence="3" type="ORF">K2173_016305</name>
</gene>
<evidence type="ECO:0000313" key="3">
    <source>
        <dbReference type="EMBL" id="KAJ8751124.1"/>
    </source>
</evidence>
<comment type="caution">
    <text evidence="3">The sequence shown here is derived from an EMBL/GenBank/DDBJ whole genome shotgun (WGS) entry which is preliminary data.</text>
</comment>
<dbReference type="Proteomes" id="UP001159364">
    <property type="component" value="Linkage Group LG11"/>
</dbReference>
<keyword evidence="2" id="KW-0812">Transmembrane</keyword>
<keyword evidence="2" id="KW-1133">Transmembrane helix</keyword>
<evidence type="ECO:0000256" key="1">
    <source>
        <dbReference type="SAM" id="MobiDB-lite"/>
    </source>
</evidence>
<dbReference type="EMBL" id="JAIWQS010000011">
    <property type="protein sequence ID" value="KAJ8751124.1"/>
    <property type="molecule type" value="Genomic_DNA"/>
</dbReference>
<keyword evidence="4" id="KW-1185">Reference proteome</keyword>
<keyword evidence="2" id="KW-0472">Membrane</keyword>
<protein>
    <submittedName>
        <fullName evidence="3">Uncharacterized protein</fullName>
    </submittedName>
</protein>
<proteinExistence type="predicted"/>
<name>A0AAV8SGH7_9ROSI</name>
<evidence type="ECO:0000313" key="4">
    <source>
        <dbReference type="Proteomes" id="UP001159364"/>
    </source>
</evidence>
<organism evidence="3 4">
    <name type="scientific">Erythroxylum novogranatense</name>
    <dbReference type="NCBI Taxonomy" id="1862640"/>
    <lineage>
        <taxon>Eukaryota</taxon>
        <taxon>Viridiplantae</taxon>
        <taxon>Streptophyta</taxon>
        <taxon>Embryophyta</taxon>
        <taxon>Tracheophyta</taxon>
        <taxon>Spermatophyta</taxon>
        <taxon>Magnoliopsida</taxon>
        <taxon>eudicotyledons</taxon>
        <taxon>Gunneridae</taxon>
        <taxon>Pentapetalae</taxon>
        <taxon>rosids</taxon>
        <taxon>fabids</taxon>
        <taxon>Malpighiales</taxon>
        <taxon>Erythroxylaceae</taxon>
        <taxon>Erythroxylum</taxon>
    </lineage>
</organism>
<feature type="region of interest" description="Disordered" evidence="1">
    <location>
        <begin position="1"/>
        <end position="21"/>
    </location>
</feature>